<dbReference type="AlphaFoldDB" id="A0AAV7WTL4"/>
<sequence>MPDIRAIAAHHQQPTGQGTHQERQTIGELPQRRKDQRVRPTGRGRLGDVEVSAWPRAKKHRERYSEPVDKFQKTTDRPEVEKTPPIDAECDVGMDKQQLSERKKTTKWPGHNWRKQ</sequence>
<reference evidence="2" key="1">
    <citation type="journal article" date="2022" name="bioRxiv">
        <title>Sequencing and chromosome-scale assembly of the giantPleurodeles waltlgenome.</title>
        <authorList>
            <person name="Brown T."/>
            <person name="Elewa A."/>
            <person name="Iarovenko S."/>
            <person name="Subramanian E."/>
            <person name="Araus A.J."/>
            <person name="Petzold A."/>
            <person name="Susuki M."/>
            <person name="Suzuki K.-i.T."/>
            <person name="Hayashi T."/>
            <person name="Toyoda A."/>
            <person name="Oliveira C."/>
            <person name="Osipova E."/>
            <person name="Leigh N.D."/>
            <person name="Simon A."/>
            <person name="Yun M.H."/>
        </authorList>
    </citation>
    <scope>NUCLEOTIDE SEQUENCE</scope>
    <source>
        <strain evidence="2">20211129_DDA</strain>
        <tissue evidence="2">Liver</tissue>
    </source>
</reference>
<proteinExistence type="predicted"/>
<comment type="caution">
    <text evidence="2">The sequence shown here is derived from an EMBL/GenBank/DDBJ whole genome shotgun (WGS) entry which is preliminary data.</text>
</comment>
<accession>A0AAV7WTL4</accession>
<feature type="compositionally biased region" description="Basic and acidic residues" evidence="1">
    <location>
        <begin position="20"/>
        <end position="33"/>
    </location>
</feature>
<gene>
    <name evidence="2" type="ORF">NDU88_004260</name>
</gene>
<name>A0AAV7WTL4_PLEWA</name>
<organism evidence="2 3">
    <name type="scientific">Pleurodeles waltl</name>
    <name type="common">Iberian ribbed newt</name>
    <dbReference type="NCBI Taxonomy" id="8319"/>
    <lineage>
        <taxon>Eukaryota</taxon>
        <taxon>Metazoa</taxon>
        <taxon>Chordata</taxon>
        <taxon>Craniata</taxon>
        <taxon>Vertebrata</taxon>
        <taxon>Euteleostomi</taxon>
        <taxon>Amphibia</taxon>
        <taxon>Batrachia</taxon>
        <taxon>Caudata</taxon>
        <taxon>Salamandroidea</taxon>
        <taxon>Salamandridae</taxon>
        <taxon>Pleurodelinae</taxon>
        <taxon>Pleurodeles</taxon>
    </lineage>
</organism>
<feature type="compositionally biased region" description="Basic and acidic residues" evidence="1">
    <location>
        <begin position="63"/>
        <end position="84"/>
    </location>
</feature>
<feature type="region of interest" description="Disordered" evidence="1">
    <location>
        <begin position="1"/>
        <end position="116"/>
    </location>
</feature>
<keyword evidence="3" id="KW-1185">Reference proteome</keyword>
<feature type="compositionally biased region" description="Low complexity" evidence="1">
    <location>
        <begin position="10"/>
        <end position="19"/>
    </location>
</feature>
<protein>
    <submittedName>
        <fullName evidence="2">Uncharacterized protein</fullName>
    </submittedName>
</protein>
<dbReference type="EMBL" id="JANPWB010000001">
    <property type="protein sequence ID" value="KAJ1216659.1"/>
    <property type="molecule type" value="Genomic_DNA"/>
</dbReference>
<evidence type="ECO:0000256" key="1">
    <source>
        <dbReference type="SAM" id="MobiDB-lite"/>
    </source>
</evidence>
<evidence type="ECO:0000313" key="3">
    <source>
        <dbReference type="Proteomes" id="UP001066276"/>
    </source>
</evidence>
<evidence type="ECO:0000313" key="2">
    <source>
        <dbReference type="EMBL" id="KAJ1216659.1"/>
    </source>
</evidence>
<dbReference type="Proteomes" id="UP001066276">
    <property type="component" value="Chromosome 1_1"/>
</dbReference>